<protein>
    <recommendedName>
        <fullName evidence="3">DUF4145 domain-containing protein</fullName>
    </recommendedName>
</protein>
<dbReference type="EMBL" id="JADIKG010000011">
    <property type="protein sequence ID" value="MFK2873023.1"/>
    <property type="molecule type" value="Genomic_DNA"/>
</dbReference>
<name>A0ABW8ISY2_9GAMM</name>
<evidence type="ECO:0008006" key="3">
    <source>
        <dbReference type="Google" id="ProtNLM"/>
    </source>
</evidence>
<comment type="caution">
    <text evidence="1">The sequence shown here is derived from an EMBL/GenBank/DDBJ whole genome shotgun (WGS) entry which is preliminary data.</text>
</comment>
<gene>
    <name evidence="1" type="ORF">ISP13_05715</name>
</gene>
<organism evidence="1 2">
    <name type="scientific">Dyella lipolytica</name>
    <dbReference type="NCBI Taxonomy" id="1867835"/>
    <lineage>
        <taxon>Bacteria</taxon>
        <taxon>Pseudomonadati</taxon>
        <taxon>Pseudomonadota</taxon>
        <taxon>Gammaproteobacteria</taxon>
        <taxon>Lysobacterales</taxon>
        <taxon>Rhodanobacteraceae</taxon>
        <taxon>Dyella</taxon>
    </lineage>
</organism>
<evidence type="ECO:0000313" key="1">
    <source>
        <dbReference type="EMBL" id="MFK2873023.1"/>
    </source>
</evidence>
<evidence type="ECO:0000313" key="2">
    <source>
        <dbReference type="Proteomes" id="UP001620405"/>
    </source>
</evidence>
<keyword evidence="2" id="KW-1185">Reference proteome</keyword>
<dbReference type="Proteomes" id="UP001620405">
    <property type="component" value="Unassembled WGS sequence"/>
</dbReference>
<accession>A0ABW8ISY2</accession>
<proteinExistence type="predicted"/>
<sequence>MSFKNESAFFIGKKMQQEDLLVQKIEKVLLKFEPVAKTWVKEGPRTFAHFQDGVALAALSVEVCVLVDYVYGPNHDIAKRIKGVATLRSLTHLRAAEGMLRGTIEAIRGGLLADLRTQILVDVQSDFIEAARNAIAENAKDVAAALLCIVLEDSVKRLAIKHGLQSLANQEFSIVTTELFKENKITKATKGQLLAYKDLRNAALHAQWHEVSVETVNALLYFLPGFIEQHGV</sequence>
<dbReference type="RefSeq" id="WP_284398388.1">
    <property type="nucleotide sequence ID" value="NZ_BSNQ01000003.1"/>
</dbReference>
<reference evidence="1 2" key="1">
    <citation type="submission" date="2020-10" db="EMBL/GenBank/DDBJ databases">
        <title>Phylogeny of dyella-like bacteria.</title>
        <authorList>
            <person name="Fu J."/>
        </authorList>
    </citation>
    <scope>NUCLEOTIDE SEQUENCE [LARGE SCALE GENOMIC DNA]</scope>
    <source>
        <strain evidence="1 2">DHOB07</strain>
    </source>
</reference>